<dbReference type="Gene3D" id="3.40.50.1010">
    <property type="entry name" value="5'-nuclease"/>
    <property type="match status" value="1"/>
</dbReference>
<evidence type="ECO:0000313" key="2">
    <source>
        <dbReference type="EMBL" id="BAQ94387.1"/>
    </source>
</evidence>
<dbReference type="GO" id="GO:0017108">
    <property type="term" value="F:5'-flap endonuclease activity"/>
    <property type="evidence" value="ECO:0007669"/>
    <property type="project" value="InterPro"/>
</dbReference>
<dbReference type="PANTHER" id="PTHR42646">
    <property type="entry name" value="FLAP ENDONUCLEASE XNI"/>
    <property type="match status" value="1"/>
</dbReference>
<keyword evidence="3" id="KW-1185">Reference proteome</keyword>
<dbReference type="InterPro" id="IPR029060">
    <property type="entry name" value="PIN-like_dom_sf"/>
</dbReference>
<dbReference type="InterPro" id="IPR038969">
    <property type="entry name" value="FEN"/>
</dbReference>
<dbReference type="SUPFAM" id="SSF88723">
    <property type="entry name" value="PIN domain-like"/>
    <property type="match status" value="1"/>
</dbReference>
<proteinExistence type="predicted"/>
<protein>
    <submittedName>
        <fullName evidence="2">Exonuclease</fullName>
    </submittedName>
</protein>
<feature type="compositionally biased region" description="Polar residues" evidence="1">
    <location>
        <begin position="8"/>
        <end position="20"/>
    </location>
</feature>
<dbReference type="RefSeq" id="YP_009777884.1">
    <property type="nucleotide sequence ID" value="NC_047706.1"/>
</dbReference>
<dbReference type="SUPFAM" id="SSF47807">
    <property type="entry name" value="5' to 3' exonuclease, C-terminal subdomain"/>
    <property type="match status" value="1"/>
</dbReference>
<reference evidence="2 3" key="1">
    <citation type="journal article" date="2013" name="PLoS Genet.">
        <title>Expanding the Marine Virosphere Using Metagenomics.</title>
        <authorList>
            <person name="Mizuno C.M."/>
            <person name="Rodriguez-Valera F."/>
            <person name="Kimes N.E."/>
            <person name="Ghai R."/>
        </authorList>
    </citation>
    <scope>NUCLEOTIDE SEQUENCE [LARGE SCALE GENOMIC DNA]</scope>
    <source>
        <strain evidence="2">UvMED-CGR-U-MedDCM-OCT-S31-C1</strain>
    </source>
</reference>
<dbReference type="PANTHER" id="PTHR42646:SF2">
    <property type="entry name" value="5'-3' EXONUCLEASE FAMILY PROTEIN"/>
    <property type="match status" value="1"/>
</dbReference>
<dbReference type="EMBL" id="AP013547">
    <property type="protein sequence ID" value="BAQ94387.1"/>
    <property type="molecule type" value="Genomic_DNA"/>
</dbReference>
<dbReference type="Gene3D" id="1.10.150.20">
    <property type="entry name" value="5' to 3' exonuclease, C-terminal subdomain"/>
    <property type="match status" value="1"/>
</dbReference>
<organism evidence="2 3">
    <name type="scientific">uncultured phage_MedDCM-OCT-S31-C1</name>
    <dbReference type="NCBI Taxonomy" id="2740800"/>
    <lineage>
        <taxon>Viruses</taxon>
        <taxon>Duplodnaviria</taxon>
        <taxon>Heunggongvirae</taxon>
        <taxon>Uroviricota</taxon>
        <taxon>Caudoviricetes</taxon>
        <taxon>Autographivirales</taxon>
        <taxon>Nohivirus</taxon>
        <taxon>Nohivirus S31C1</taxon>
    </lineage>
</organism>
<dbReference type="GeneID" id="55412050"/>
<evidence type="ECO:0000313" key="3">
    <source>
        <dbReference type="Proteomes" id="UP000505271"/>
    </source>
</evidence>
<keyword evidence="2" id="KW-0540">Nuclease</keyword>
<evidence type="ECO:0000256" key="1">
    <source>
        <dbReference type="SAM" id="MobiDB-lite"/>
    </source>
</evidence>
<keyword evidence="2" id="KW-0269">Exonuclease</keyword>
<feature type="region of interest" description="Disordered" evidence="1">
    <location>
        <begin position="1"/>
        <end position="20"/>
    </location>
</feature>
<dbReference type="KEGG" id="vg:55412050"/>
<keyword evidence="2" id="KW-0378">Hydrolase</keyword>
<dbReference type="InterPro" id="IPR036279">
    <property type="entry name" value="5-3_exonuclease_C_sf"/>
</dbReference>
<dbReference type="Proteomes" id="UP000505271">
    <property type="component" value="Segment"/>
</dbReference>
<sequence length="275" mass="30868">MPFEGTHPSGNQSRGQALRAQQIQPCQIGGHLGTGNRALIDTDLYLFKAAAASTFTFKWDDNNRVGMTNIAMAMDKFRATMDWIEDELPGHAPVLCLGGRSNFRYGLYPGYKANRREKIKPWGFSELLDWAKDTYLCIQIDNLETDDILGSSYLEGDVIVSGDKDMKTIPGTHFQGELVFEVSEDQADHNFFMQALHGDATDGYPGCPGVGPVMANKLLAGCESNRERWQVVMTAYRKKGFDEFHAITQARMARILRPGEYDHDNEEPKLWIPPL</sequence>
<dbReference type="GO" id="GO:0033567">
    <property type="term" value="P:DNA replication, Okazaki fragment processing"/>
    <property type="evidence" value="ECO:0007669"/>
    <property type="project" value="InterPro"/>
</dbReference>
<dbReference type="GO" id="GO:0004527">
    <property type="term" value="F:exonuclease activity"/>
    <property type="evidence" value="ECO:0007669"/>
    <property type="project" value="UniProtKB-KW"/>
</dbReference>
<accession>A0A6S4PD20</accession>
<name>A0A6S4PD20_9CAUD</name>